<feature type="transmembrane region" description="Helical" evidence="13">
    <location>
        <begin position="251"/>
        <end position="279"/>
    </location>
</feature>
<dbReference type="Proteomes" id="UP000186309">
    <property type="component" value="Chromosome"/>
</dbReference>
<keyword evidence="3 13" id="KW-0812">Transmembrane</keyword>
<protein>
    <submittedName>
        <fullName evidence="14">Heme A synthase</fullName>
        <ecNumber evidence="14">1.3.-.-</ecNumber>
    </submittedName>
</protein>
<dbReference type="KEGG" id="pbor:BSF38_01556"/>
<feature type="transmembrane region" description="Helical" evidence="13">
    <location>
        <begin position="39"/>
        <end position="61"/>
    </location>
</feature>
<feature type="transmembrane region" description="Helical" evidence="13">
    <location>
        <begin position="221"/>
        <end position="239"/>
    </location>
</feature>
<keyword evidence="4" id="KW-0479">Metal-binding</keyword>
<evidence type="ECO:0000256" key="4">
    <source>
        <dbReference type="ARBA" id="ARBA00022723"/>
    </source>
</evidence>
<feature type="region of interest" description="Disordered" evidence="12">
    <location>
        <begin position="322"/>
        <end position="344"/>
    </location>
</feature>
<comment type="pathway">
    <text evidence="11">Porphyrin-containing compound metabolism.</text>
</comment>
<dbReference type="EMBL" id="CP019082">
    <property type="protein sequence ID" value="APW60093.1"/>
    <property type="molecule type" value="Genomic_DNA"/>
</dbReference>
<dbReference type="PANTHER" id="PTHR35457:SF1">
    <property type="entry name" value="HEME A SYNTHASE"/>
    <property type="match status" value="1"/>
</dbReference>
<evidence type="ECO:0000256" key="7">
    <source>
        <dbReference type="ARBA" id="ARBA00023004"/>
    </source>
</evidence>
<keyword evidence="2" id="KW-1003">Cell membrane</keyword>
<keyword evidence="5 13" id="KW-1133">Transmembrane helix</keyword>
<feature type="transmembrane region" description="Helical" evidence="13">
    <location>
        <begin position="299"/>
        <end position="316"/>
    </location>
</feature>
<keyword evidence="15" id="KW-1185">Reference proteome</keyword>
<evidence type="ECO:0000256" key="3">
    <source>
        <dbReference type="ARBA" id="ARBA00022692"/>
    </source>
</evidence>
<dbReference type="GO" id="GO:0046872">
    <property type="term" value="F:metal ion binding"/>
    <property type="evidence" value="ECO:0007669"/>
    <property type="project" value="UniProtKB-KW"/>
</dbReference>
<evidence type="ECO:0000256" key="1">
    <source>
        <dbReference type="ARBA" id="ARBA00004141"/>
    </source>
</evidence>
<evidence type="ECO:0000256" key="11">
    <source>
        <dbReference type="ARBA" id="ARBA00023444"/>
    </source>
</evidence>
<accession>A0A1U7CMI6</accession>
<evidence type="ECO:0000256" key="2">
    <source>
        <dbReference type="ARBA" id="ARBA00022475"/>
    </source>
</evidence>
<evidence type="ECO:0000256" key="6">
    <source>
        <dbReference type="ARBA" id="ARBA00023002"/>
    </source>
</evidence>
<dbReference type="InterPro" id="IPR050450">
    <property type="entry name" value="COX15/CtaA_HemeA_synthase"/>
</dbReference>
<sequence>MKSIQDGDHPIAGFSESMTRLTSNPKSDPPSAYRPGPHWAAVFAAVFTLPLLFVGGSVTTYRVGLAVPDWPTTFGINMFLYDFWNAPFGVRVEHTHRLYGAAVGLATVGLCVWFLMFESRRWMKALGVVALVVVIVQGILGGTRVTQVSTLLAALHGCLGQAFFALTTALAVTTGRDWLSDARPSADVARLRTHSALNLALIYAQVVLGATVRHLGGLSPALVHGGLALAIWVSTAVFLHRARRASAPPSVVRAAWAQVAIASLQIVLGIASFITLLPFDGYPRAVGFYQAVVRTGHQTNGAVLLAASLVLTLRAFRRLGPSSPPESASSPSSPSAQVPLEVLA</sequence>
<feature type="compositionally biased region" description="Polar residues" evidence="12">
    <location>
        <begin position="16"/>
        <end position="26"/>
    </location>
</feature>
<gene>
    <name evidence="14" type="primary">ctaA</name>
    <name evidence="14" type="ORF">BSF38_01556</name>
</gene>
<reference evidence="15" key="1">
    <citation type="submission" date="2016-12" db="EMBL/GenBank/DDBJ databases">
        <title>Comparative genomics of four Isosphaeraceae planctomycetes: a common pool of plasmids and glycoside hydrolase genes.</title>
        <authorList>
            <person name="Ivanova A."/>
        </authorList>
    </citation>
    <scope>NUCLEOTIDE SEQUENCE [LARGE SCALE GENOMIC DNA]</scope>
    <source>
        <strain evidence="15">PX4</strain>
    </source>
</reference>
<feature type="transmembrane region" description="Helical" evidence="13">
    <location>
        <begin position="152"/>
        <end position="175"/>
    </location>
</feature>
<proteinExistence type="predicted"/>
<keyword evidence="6 14" id="KW-0560">Oxidoreductase</keyword>
<evidence type="ECO:0000256" key="5">
    <source>
        <dbReference type="ARBA" id="ARBA00022989"/>
    </source>
</evidence>
<dbReference type="STRING" id="1387353.BSF38_01556"/>
<dbReference type="RefSeq" id="WP_237170788.1">
    <property type="nucleotide sequence ID" value="NZ_CP019082.1"/>
</dbReference>
<evidence type="ECO:0000256" key="8">
    <source>
        <dbReference type="ARBA" id="ARBA00023133"/>
    </source>
</evidence>
<evidence type="ECO:0000256" key="13">
    <source>
        <dbReference type="SAM" id="Phobius"/>
    </source>
</evidence>
<feature type="region of interest" description="Disordered" evidence="12">
    <location>
        <begin position="1"/>
        <end position="32"/>
    </location>
</feature>
<feature type="transmembrane region" description="Helical" evidence="13">
    <location>
        <begin position="122"/>
        <end position="140"/>
    </location>
</feature>
<dbReference type="GO" id="GO:0016491">
    <property type="term" value="F:oxidoreductase activity"/>
    <property type="evidence" value="ECO:0007669"/>
    <property type="project" value="UniProtKB-KW"/>
</dbReference>
<feature type="compositionally biased region" description="Low complexity" evidence="12">
    <location>
        <begin position="325"/>
        <end position="336"/>
    </location>
</feature>
<evidence type="ECO:0000256" key="12">
    <source>
        <dbReference type="SAM" id="MobiDB-lite"/>
    </source>
</evidence>
<dbReference type="GO" id="GO:0006784">
    <property type="term" value="P:heme A biosynthetic process"/>
    <property type="evidence" value="ECO:0007669"/>
    <property type="project" value="InterPro"/>
</dbReference>
<comment type="subcellular location">
    <subcellularLocation>
        <location evidence="1">Membrane</location>
        <topology evidence="1">Multi-pass membrane protein</topology>
    </subcellularLocation>
</comment>
<keyword evidence="7" id="KW-0408">Iron</keyword>
<evidence type="ECO:0000313" key="15">
    <source>
        <dbReference type="Proteomes" id="UP000186309"/>
    </source>
</evidence>
<dbReference type="AlphaFoldDB" id="A0A1U7CMI6"/>
<dbReference type="EC" id="1.3.-.-" evidence="14"/>
<dbReference type="Pfam" id="PF02628">
    <property type="entry name" value="COX15-CtaA"/>
    <property type="match status" value="1"/>
</dbReference>
<organism evidence="14 15">
    <name type="scientific">Paludisphaera borealis</name>
    <dbReference type="NCBI Taxonomy" id="1387353"/>
    <lineage>
        <taxon>Bacteria</taxon>
        <taxon>Pseudomonadati</taxon>
        <taxon>Planctomycetota</taxon>
        <taxon>Planctomycetia</taxon>
        <taxon>Isosphaerales</taxon>
        <taxon>Isosphaeraceae</taxon>
        <taxon>Paludisphaera</taxon>
    </lineage>
</organism>
<keyword evidence="9 13" id="KW-0472">Membrane</keyword>
<evidence type="ECO:0000313" key="14">
    <source>
        <dbReference type="EMBL" id="APW60093.1"/>
    </source>
</evidence>
<name>A0A1U7CMI6_9BACT</name>
<evidence type="ECO:0000256" key="10">
    <source>
        <dbReference type="ARBA" id="ARBA00023157"/>
    </source>
</evidence>
<dbReference type="GO" id="GO:0016020">
    <property type="term" value="C:membrane"/>
    <property type="evidence" value="ECO:0007669"/>
    <property type="project" value="UniProtKB-SubCell"/>
</dbReference>
<dbReference type="PANTHER" id="PTHR35457">
    <property type="entry name" value="HEME A SYNTHASE"/>
    <property type="match status" value="1"/>
</dbReference>
<dbReference type="InterPro" id="IPR003780">
    <property type="entry name" value="COX15/CtaA_fam"/>
</dbReference>
<keyword evidence="8" id="KW-0350">Heme biosynthesis</keyword>
<keyword evidence="10" id="KW-1015">Disulfide bond</keyword>
<feature type="transmembrane region" description="Helical" evidence="13">
    <location>
        <begin position="98"/>
        <end position="115"/>
    </location>
</feature>
<evidence type="ECO:0000256" key="9">
    <source>
        <dbReference type="ARBA" id="ARBA00023136"/>
    </source>
</evidence>
<feature type="transmembrane region" description="Helical" evidence="13">
    <location>
        <begin position="196"/>
        <end position="215"/>
    </location>
</feature>